<sequence>MDTTGKNEQIEKETLGLVLEEFTQEQKTTNQTINNLVAAVNSIGSKVDNFTQELDNPKSVSVTTDTKPIQQIVQKGFADVKLMIGTQPKSIVRKFQILLFPEQDAKLFYKVVFSRWFLWLTIMLFLTNLYKWGIHYSDNQKEIKLEQIENDRIRKSWNYIYNNNGKEVKRLMEKAYVDSESSEGE</sequence>
<protein>
    <submittedName>
        <fullName evidence="2">Uncharacterized protein</fullName>
    </submittedName>
</protein>
<evidence type="ECO:0000313" key="3">
    <source>
        <dbReference type="Proteomes" id="UP000466586"/>
    </source>
</evidence>
<dbReference type="AlphaFoldDB" id="A0A7K1Y6B9"/>
<proteinExistence type="predicted"/>
<keyword evidence="3" id="KW-1185">Reference proteome</keyword>
<organism evidence="2 3">
    <name type="scientific">Hufsiella arboris</name>
    <dbReference type="NCBI Taxonomy" id="2695275"/>
    <lineage>
        <taxon>Bacteria</taxon>
        <taxon>Pseudomonadati</taxon>
        <taxon>Bacteroidota</taxon>
        <taxon>Sphingobacteriia</taxon>
        <taxon>Sphingobacteriales</taxon>
        <taxon>Sphingobacteriaceae</taxon>
        <taxon>Hufsiella</taxon>
    </lineage>
</organism>
<comment type="caution">
    <text evidence="2">The sequence shown here is derived from an EMBL/GenBank/DDBJ whole genome shotgun (WGS) entry which is preliminary data.</text>
</comment>
<dbReference type="EMBL" id="WVHT01000002">
    <property type="protein sequence ID" value="MXV50115.1"/>
    <property type="molecule type" value="Genomic_DNA"/>
</dbReference>
<keyword evidence="1" id="KW-0472">Membrane</keyword>
<dbReference type="Proteomes" id="UP000466586">
    <property type="component" value="Unassembled WGS sequence"/>
</dbReference>
<dbReference type="RefSeq" id="WP_160843301.1">
    <property type="nucleotide sequence ID" value="NZ_WVHT01000002.1"/>
</dbReference>
<keyword evidence="1" id="KW-0812">Transmembrane</keyword>
<name>A0A7K1Y6B9_9SPHI</name>
<reference evidence="2 3" key="1">
    <citation type="submission" date="2019-11" db="EMBL/GenBank/DDBJ databases">
        <title>Pedobacter sp. HMF7647 Genome sequencing and assembly.</title>
        <authorList>
            <person name="Kang H."/>
            <person name="Kim H."/>
            <person name="Joh K."/>
        </authorList>
    </citation>
    <scope>NUCLEOTIDE SEQUENCE [LARGE SCALE GENOMIC DNA]</scope>
    <source>
        <strain evidence="2 3">HMF7647</strain>
    </source>
</reference>
<accession>A0A7K1Y6B9</accession>
<feature type="transmembrane region" description="Helical" evidence="1">
    <location>
        <begin position="116"/>
        <end position="134"/>
    </location>
</feature>
<evidence type="ECO:0000313" key="2">
    <source>
        <dbReference type="EMBL" id="MXV50115.1"/>
    </source>
</evidence>
<gene>
    <name evidence="2" type="ORF">GS399_03965</name>
</gene>
<evidence type="ECO:0000256" key="1">
    <source>
        <dbReference type="SAM" id="Phobius"/>
    </source>
</evidence>
<keyword evidence="1" id="KW-1133">Transmembrane helix</keyword>